<proteinExistence type="predicted"/>
<gene>
    <name evidence="1" type="ORF">C8A01DRAFT_32461</name>
</gene>
<keyword evidence="2" id="KW-1185">Reference proteome</keyword>
<evidence type="ECO:0000313" key="2">
    <source>
        <dbReference type="Proteomes" id="UP001303115"/>
    </source>
</evidence>
<comment type="caution">
    <text evidence="1">The sequence shown here is derived from an EMBL/GenBank/DDBJ whole genome shotgun (WGS) entry which is preliminary data.</text>
</comment>
<name>A0AAN6PQC0_9PEZI</name>
<dbReference type="Proteomes" id="UP001303115">
    <property type="component" value="Unassembled WGS sequence"/>
</dbReference>
<dbReference type="EMBL" id="MU854328">
    <property type="protein sequence ID" value="KAK4043334.1"/>
    <property type="molecule type" value="Genomic_DNA"/>
</dbReference>
<reference evidence="2" key="1">
    <citation type="journal article" date="2023" name="Mol. Phylogenet. Evol.">
        <title>Genome-scale phylogeny and comparative genomics of the fungal order Sordariales.</title>
        <authorList>
            <person name="Hensen N."/>
            <person name="Bonometti L."/>
            <person name="Westerberg I."/>
            <person name="Brannstrom I.O."/>
            <person name="Guillou S."/>
            <person name="Cros-Aarteil S."/>
            <person name="Calhoun S."/>
            <person name="Haridas S."/>
            <person name="Kuo A."/>
            <person name="Mondo S."/>
            <person name="Pangilinan J."/>
            <person name="Riley R."/>
            <person name="LaButti K."/>
            <person name="Andreopoulos B."/>
            <person name="Lipzen A."/>
            <person name="Chen C."/>
            <person name="Yan M."/>
            <person name="Daum C."/>
            <person name="Ng V."/>
            <person name="Clum A."/>
            <person name="Steindorff A."/>
            <person name="Ohm R.A."/>
            <person name="Martin F."/>
            <person name="Silar P."/>
            <person name="Natvig D.O."/>
            <person name="Lalanne C."/>
            <person name="Gautier V."/>
            <person name="Ament-Velasquez S.L."/>
            <person name="Kruys A."/>
            <person name="Hutchinson M.I."/>
            <person name="Powell A.J."/>
            <person name="Barry K."/>
            <person name="Miller A.N."/>
            <person name="Grigoriev I.V."/>
            <person name="Debuchy R."/>
            <person name="Gladieux P."/>
            <person name="Hiltunen Thoren M."/>
            <person name="Johannesson H."/>
        </authorList>
    </citation>
    <scope>NUCLEOTIDE SEQUENCE [LARGE SCALE GENOMIC DNA]</scope>
    <source>
        <strain evidence="2">CBS 284.82</strain>
    </source>
</reference>
<dbReference type="AlphaFoldDB" id="A0AAN6PQC0"/>
<sequence>MFLAVGIEHPRQQTSNSLSIQSSTRLCNETALDGSPVPHRELITGFDRDGPLTLVGNNSPTLFDPEVVRLASHGTALYHRTPHTVSTSHTLDLGLDLLPSLLPGIIPTPKIGYSFTRTDTGAPRAADAAVRVVGDRVFGPCSAGVRTRANGARWDLVEKGAARSGVPSFLRVGMLLRRRRGHDGQFLGRVRVETEVSGSLFGGGVREAWWRMVGAVPRDEPLVFDPRVAAQKGG</sequence>
<organism evidence="1 2">
    <name type="scientific">Parachaetomium inaequale</name>
    <dbReference type="NCBI Taxonomy" id="2588326"/>
    <lineage>
        <taxon>Eukaryota</taxon>
        <taxon>Fungi</taxon>
        <taxon>Dikarya</taxon>
        <taxon>Ascomycota</taxon>
        <taxon>Pezizomycotina</taxon>
        <taxon>Sordariomycetes</taxon>
        <taxon>Sordariomycetidae</taxon>
        <taxon>Sordariales</taxon>
        <taxon>Chaetomiaceae</taxon>
        <taxon>Parachaetomium</taxon>
    </lineage>
</organism>
<accession>A0AAN6PQC0</accession>
<protein>
    <submittedName>
        <fullName evidence="1">Uncharacterized protein</fullName>
    </submittedName>
</protein>
<evidence type="ECO:0000313" key="1">
    <source>
        <dbReference type="EMBL" id="KAK4043334.1"/>
    </source>
</evidence>